<dbReference type="InterPro" id="IPR026795">
    <property type="entry name" value="SHFL"/>
</dbReference>
<feature type="region of interest" description="Disordered" evidence="7">
    <location>
        <begin position="247"/>
        <end position="272"/>
    </location>
</feature>
<comment type="caution">
    <text evidence="8">The sequence shown here is derived from an EMBL/GenBank/DDBJ whole genome shotgun (WGS) entry which is preliminary data.</text>
</comment>
<evidence type="ECO:0000256" key="7">
    <source>
        <dbReference type="SAM" id="MobiDB-lite"/>
    </source>
</evidence>
<evidence type="ECO:0000256" key="5">
    <source>
        <dbReference type="ARBA" id="ARBA00022884"/>
    </source>
</evidence>
<dbReference type="GO" id="GO:0045087">
    <property type="term" value="P:innate immune response"/>
    <property type="evidence" value="ECO:0007669"/>
    <property type="project" value="TreeGrafter"/>
</dbReference>
<organism evidence="8 9">
    <name type="scientific">Candidula unifasciata</name>
    <dbReference type="NCBI Taxonomy" id="100452"/>
    <lineage>
        <taxon>Eukaryota</taxon>
        <taxon>Metazoa</taxon>
        <taxon>Spiralia</taxon>
        <taxon>Lophotrochozoa</taxon>
        <taxon>Mollusca</taxon>
        <taxon>Gastropoda</taxon>
        <taxon>Heterobranchia</taxon>
        <taxon>Euthyneura</taxon>
        <taxon>Panpulmonata</taxon>
        <taxon>Eupulmonata</taxon>
        <taxon>Stylommatophora</taxon>
        <taxon>Helicina</taxon>
        <taxon>Helicoidea</taxon>
        <taxon>Geomitridae</taxon>
        <taxon>Candidula</taxon>
    </lineage>
</organism>
<evidence type="ECO:0000313" key="9">
    <source>
        <dbReference type="Proteomes" id="UP000678393"/>
    </source>
</evidence>
<dbReference type="GO" id="GO:0043022">
    <property type="term" value="F:ribosome binding"/>
    <property type="evidence" value="ECO:0007669"/>
    <property type="project" value="TreeGrafter"/>
</dbReference>
<evidence type="ECO:0000256" key="4">
    <source>
        <dbReference type="ARBA" id="ARBA00022490"/>
    </source>
</evidence>
<dbReference type="GO" id="GO:0075523">
    <property type="term" value="P:viral translational frameshifting"/>
    <property type="evidence" value="ECO:0007669"/>
    <property type="project" value="TreeGrafter"/>
</dbReference>
<dbReference type="GO" id="GO:0005634">
    <property type="term" value="C:nucleus"/>
    <property type="evidence" value="ECO:0007669"/>
    <property type="project" value="UniProtKB-SubCell"/>
</dbReference>
<dbReference type="Proteomes" id="UP000678393">
    <property type="component" value="Unassembled WGS sequence"/>
</dbReference>
<accession>A0A8S3YQS3</accession>
<comment type="subcellular location">
    <subcellularLocation>
        <location evidence="2">Cytoplasm</location>
        <location evidence="2">Cytoplasmic ribonucleoprotein granule</location>
    </subcellularLocation>
    <subcellularLocation>
        <location evidence="1">Nucleus</location>
    </subcellularLocation>
</comment>
<feature type="compositionally biased region" description="Basic and acidic residues" evidence="7">
    <location>
        <begin position="249"/>
        <end position="264"/>
    </location>
</feature>
<protein>
    <submittedName>
        <fullName evidence="8">Uncharacterized protein</fullName>
    </submittedName>
</protein>
<keyword evidence="4" id="KW-0963">Cytoplasm</keyword>
<name>A0A8S3YQS3_9EUPU</name>
<sequence>MANKEEKQRDDEVERLCLLFTGRINKNLAQQIIEESGGLQEAACFLMLSSSEIVRQRLRKNAEYVRDLQRDAAKFRETLDSGTEDMQFACEACNRMWWKRVPKRKQVSKCYRCRIKYEPIPPEHQWGWGEFECPVGHTFRGFGIMGRTKSKCYRCDMKKEAELMFIIPPKKRDEEDAQRPRRHRHNCNGINCYHPTGDYKLGDNEKPPVCIHPRSHATNEPVRIHCASNVHISTGSTFVTILDQGSLDTNERKPADSLKTISEHSDEEADNV</sequence>
<evidence type="ECO:0000256" key="1">
    <source>
        <dbReference type="ARBA" id="ARBA00004123"/>
    </source>
</evidence>
<dbReference type="PANTHER" id="PTHR16135">
    <property type="entry name" value="REPRESSOR OF YIELD OF DENV PROTEIN"/>
    <property type="match status" value="1"/>
</dbReference>
<proteinExistence type="inferred from homology"/>
<comment type="similarity">
    <text evidence="3">Belongs to the SHFL family.</text>
</comment>
<evidence type="ECO:0000256" key="6">
    <source>
        <dbReference type="ARBA" id="ARBA00023242"/>
    </source>
</evidence>
<dbReference type="EMBL" id="CAJHNH020000453">
    <property type="protein sequence ID" value="CAG5117775.1"/>
    <property type="molecule type" value="Genomic_DNA"/>
</dbReference>
<evidence type="ECO:0000256" key="3">
    <source>
        <dbReference type="ARBA" id="ARBA00005469"/>
    </source>
</evidence>
<gene>
    <name evidence="8" type="ORF">CUNI_LOCUS3333</name>
</gene>
<reference evidence="8" key="1">
    <citation type="submission" date="2021-04" db="EMBL/GenBank/DDBJ databases">
        <authorList>
            <consortium name="Molecular Ecology Group"/>
        </authorList>
    </citation>
    <scope>NUCLEOTIDE SEQUENCE</scope>
</reference>
<dbReference type="OrthoDB" id="9423182at2759"/>
<dbReference type="GO" id="GO:1990825">
    <property type="term" value="F:sequence-specific mRNA binding"/>
    <property type="evidence" value="ECO:0007669"/>
    <property type="project" value="TreeGrafter"/>
</dbReference>
<dbReference type="GO" id="GO:0036464">
    <property type="term" value="C:cytoplasmic ribonucleoprotein granule"/>
    <property type="evidence" value="ECO:0007669"/>
    <property type="project" value="UniProtKB-SubCell"/>
</dbReference>
<dbReference type="PANTHER" id="PTHR16135:SF2">
    <property type="entry name" value="SHIFTLESS ANTIVIRAL INHIBITOR OF RIBOSOMAL FRAMESHIFTING PROTEIN"/>
    <property type="match status" value="1"/>
</dbReference>
<keyword evidence="6" id="KW-0539">Nucleus</keyword>
<keyword evidence="5" id="KW-0694">RNA-binding</keyword>
<dbReference type="Pfam" id="PF15135">
    <property type="entry name" value="UPF0515"/>
    <property type="match status" value="1"/>
</dbReference>
<dbReference type="AlphaFoldDB" id="A0A8S3YQS3"/>
<evidence type="ECO:0000256" key="2">
    <source>
        <dbReference type="ARBA" id="ARBA00004331"/>
    </source>
</evidence>
<evidence type="ECO:0000313" key="8">
    <source>
        <dbReference type="EMBL" id="CAG5117775.1"/>
    </source>
</evidence>
<keyword evidence="9" id="KW-1185">Reference proteome</keyword>